<evidence type="ECO:0000256" key="7">
    <source>
        <dbReference type="ARBA" id="ARBA00022679"/>
    </source>
</evidence>
<comment type="subcellular location">
    <subcellularLocation>
        <location evidence="2">Endomembrane system</location>
        <topology evidence="2">Multi-pass membrane protein</topology>
    </subcellularLocation>
</comment>
<dbReference type="Proteomes" id="UP000886289">
    <property type="component" value="Unassembled WGS sequence"/>
</dbReference>
<proteinExistence type="inferred from homology"/>
<feature type="non-terminal residue" evidence="17">
    <location>
        <position position="208"/>
    </location>
</feature>
<evidence type="ECO:0000313" key="17">
    <source>
        <dbReference type="EMBL" id="HDD43322.1"/>
    </source>
</evidence>
<evidence type="ECO:0000256" key="10">
    <source>
        <dbReference type="ARBA" id="ARBA00023098"/>
    </source>
</evidence>
<evidence type="ECO:0000256" key="2">
    <source>
        <dbReference type="ARBA" id="ARBA00004127"/>
    </source>
</evidence>
<dbReference type="GO" id="GO:0008654">
    <property type="term" value="P:phospholipid biosynthetic process"/>
    <property type="evidence" value="ECO:0007669"/>
    <property type="project" value="UniProtKB-KW"/>
</dbReference>
<evidence type="ECO:0000256" key="15">
    <source>
        <dbReference type="RuleBase" id="RU003750"/>
    </source>
</evidence>
<evidence type="ECO:0000256" key="1">
    <source>
        <dbReference type="ARBA" id="ARBA00000287"/>
    </source>
</evidence>
<keyword evidence="8 16" id="KW-0812">Transmembrane</keyword>
<evidence type="ECO:0000256" key="9">
    <source>
        <dbReference type="ARBA" id="ARBA00022989"/>
    </source>
</evidence>
<dbReference type="InterPro" id="IPR048254">
    <property type="entry name" value="CDP_ALCOHOL_P_TRANSF_CS"/>
</dbReference>
<evidence type="ECO:0000256" key="3">
    <source>
        <dbReference type="ARBA" id="ARBA00010441"/>
    </source>
</evidence>
<evidence type="ECO:0000256" key="11">
    <source>
        <dbReference type="ARBA" id="ARBA00023136"/>
    </source>
</evidence>
<dbReference type="PROSITE" id="PS00379">
    <property type="entry name" value="CDP_ALCOHOL_P_TRANSF"/>
    <property type="match status" value="1"/>
</dbReference>
<comment type="caution">
    <text evidence="17">The sequence shown here is derived from an EMBL/GenBank/DDBJ whole genome shotgun (WGS) entry which is preliminary data.</text>
</comment>
<protein>
    <recommendedName>
        <fullName evidence="5">CDP-diacylglycerol--serine O-phosphatidyltransferase</fullName>
        <ecNumber evidence="4">2.7.8.8</ecNumber>
    </recommendedName>
    <alternativeName>
        <fullName evidence="14">Phosphatidylserine synthase</fullName>
    </alternativeName>
</protein>
<feature type="transmembrane region" description="Helical" evidence="16">
    <location>
        <begin position="189"/>
        <end position="207"/>
    </location>
</feature>
<keyword evidence="9 16" id="KW-1133">Transmembrane helix</keyword>
<feature type="transmembrane region" description="Helical" evidence="16">
    <location>
        <begin position="156"/>
        <end position="177"/>
    </location>
</feature>
<evidence type="ECO:0000256" key="12">
    <source>
        <dbReference type="ARBA" id="ARBA00023209"/>
    </source>
</evidence>
<keyword evidence="11 16" id="KW-0472">Membrane</keyword>
<comment type="similarity">
    <text evidence="3 15">Belongs to the CDP-alcohol phosphatidyltransferase class-I family.</text>
</comment>
<feature type="transmembrane region" description="Helical" evidence="16">
    <location>
        <begin position="7"/>
        <end position="28"/>
    </location>
</feature>
<evidence type="ECO:0000256" key="4">
    <source>
        <dbReference type="ARBA" id="ARBA00013174"/>
    </source>
</evidence>
<feature type="transmembrane region" description="Helical" evidence="16">
    <location>
        <begin position="125"/>
        <end position="144"/>
    </location>
</feature>
<dbReference type="InterPro" id="IPR050324">
    <property type="entry name" value="CDP-alcohol_PTase-I"/>
</dbReference>
<dbReference type="PANTHER" id="PTHR14269">
    <property type="entry name" value="CDP-DIACYLGLYCEROL--GLYCEROL-3-PHOSPHATE 3-PHOSPHATIDYLTRANSFERASE-RELATED"/>
    <property type="match status" value="1"/>
</dbReference>
<dbReference type="Gene3D" id="1.20.120.1760">
    <property type="match status" value="1"/>
</dbReference>
<dbReference type="InterPro" id="IPR000462">
    <property type="entry name" value="CDP-OH_P_trans"/>
</dbReference>
<comment type="catalytic activity">
    <reaction evidence="1">
        <text>a CDP-1,2-diacyl-sn-glycerol + L-serine = a 1,2-diacyl-sn-glycero-3-phospho-L-serine + CMP + H(+)</text>
        <dbReference type="Rhea" id="RHEA:16913"/>
        <dbReference type="ChEBI" id="CHEBI:15378"/>
        <dbReference type="ChEBI" id="CHEBI:33384"/>
        <dbReference type="ChEBI" id="CHEBI:57262"/>
        <dbReference type="ChEBI" id="CHEBI:58332"/>
        <dbReference type="ChEBI" id="CHEBI:60377"/>
        <dbReference type="EC" id="2.7.8.8"/>
    </reaction>
</comment>
<dbReference type="AlphaFoldDB" id="A0A7C0U1J1"/>
<evidence type="ECO:0000256" key="5">
    <source>
        <dbReference type="ARBA" id="ARBA00017171"/>
    </source>
</evidence>
<name>A0A7C0U1J1_DESA2</name>
<evidence type="ECO:0000256" key="14">
    <source>
        <dbReference type="ARBA" id="ARBA00032361"/>
    </source>
</evidence>
<dbReference type="NCBIfam" id="TIGR00473">
    <property type="entry name" value="pssA"/>
    <property type="match status" value="1"/>
</dbReference>
<dbReference type="GO" id="GO:0016020">
    <property type="term" value="C:membrane"/>
    <property type="evidence" value="ECO:0007669"/>
    <property type="project" value="InterPro"/>
</dbReference>
<dbReference type="GO" id="GO:0003882">
    <property type="term" value="F:CDP-diacylglycerol-serine O-phosphatidyltransferase activity"/>
    <property type="evidence" value="ECO:0007669"/>
    <property type="project" value="UniProtKB-EC"/>
</dbReference>
<evidence type="ECO:0000256" key="16">
    <source>
        <dbReference type="SAM" id="Phobius"/>
    </source>
</evidence>
<sequence>MKERKSVYILPNLLTTASLFAGFYAIIAAINGDWKRAVMAIMVAAFLDGLDGRMARITGTVTHFGVEYDSLADLISFGVAPVILCFTYALNLLGRWGWLAAFLYLACGALRLARFNAQVKSTQLRYFVGLPIPAAACILALSIMNAEEWYVSKEFMSVPLLTLTYLLSFLMVSTFHYRSFKDLEWVKLKPFRISILAVFSLVIIMSYP</sequence>
<dbReference type="GO" id="GO:0012505">
    <property type="term" value="C:endomembrane system"/>
    <property type="evidence" value="ECO:0007669"/>
    <property type="project" value="UniProtKB-SubCell"/>
</dbReference>
<evidence type="ECO:0000256" key="6">
    <source>
        <dbReference type="ARBA" id="ARBA00022516"/>
    </source>
</evidence>
<gene>
    <name evidence="17" type="primary">pssA</name>
    <name evidence="17" type="ORF">ENG63_00470</name>
</gene>
<keyword evidence="13" id="KW-1208">Phospholipid metabolism</keyword>
<keyword evidence="6" id="KW-0444">Lipid biosynthesis</keyword>
<evidence type="ECO:0000256" key="13">
    <source>
        <dbReference type="ARBA" id="ARBA00023264"/>
    </source>
</evidence>
<keyword evidence="12" id="KW-0594">Phospholipid biosynthesis</keyword>
<dbReference type="Pfam" id="PF01066">
    <property type="entry name" value="CDP-OH_P_transf"/>
    <property type="match status" value="1"/>
</dbReference>
<feature type="transmembrane region" description="Helical" evidence="16">
    <location>
        <begin position="96"/>
        <end position="113"/>
    </location>
</feature>
<dbReference type="EC" id="2.7.8.8" evidence="4"/>
<dbReference type="InterPro" id="IPR043130">
    <property type="entry name" value="CDP-OH_PTrfase_TM_dom"/>
</dbReference>
<keyword evidence="7 15" id="KW-0808">Transferase</keyword>
<reference evidence="17" key="1">
    <citation type="journal article" date="2020" name="mSystems">
        <title>Genome- and Community-Level Interaction Insights into Carbon Utilization and Element Cycling Functions of Hydrothermarchaeota in Hydrothermal Sediment.</title>
        <authorList>
            <person name="Zhou Z."/>
            <person name="Liu Y."/>
            <person name="Xu W."/>
            <person name="Pan J."/>
            <person name="Luo Z.H."/>
            <person name="Li M."/>
        </authorList>
    </citation>
    <scope>NUCLEOTIDE SEQUENCE [LARGE SCALE GENOMIC DNA]</scope>
    <source>
        <strain evidence="17">HyVt-233</strain>
    </source>
</reference>
<organism evidence="17">
    <name type="scientific">Desulfofervidus auxilii</name>
    <dbReference type="NCBI Taxonomy" id="1621989"/>
    <lineage>
        <taxon>Bacteria</taxon>
        <taxon>Pseudomonadati</taxon>
        <taxon>Thermodesulfobacteriota</taxon>
        <taxon>Candidatus Desulfofervidia</taxon>
        <taxon>Candidatus Desulfofervidales</taxon>
        <taxon>Candidatus Desulfofervidaceae</taxon>
        <taxon>Candidatus Desulfofervidus</taxon>
    </lineage>
</organism>
<accession>A0A7C0U1J1</accession>
<dbReference type="PANTHER" id="PTHR14269:SF61">
    <property type="entry name" value="CDP-DIACYLGLYCEROL--SERINE O-PHOSPHATIDYLTRANSFERASE"/>
    <property type="match status" value="1"/>
</dbReference>
<dbReference type="EMBL" id="DRBS01000019">
    <property type="protein sequence ID" value="HDD43322.1"/>
    <property type="molecule type" value="Genomic_DNA"/>
</dbReference>
<dbReference type="InterPro" id="IPR004533">
    <property type="entry name" value="CDP-diaglyc--ser_O-PTrfase"/>
</dbReference>
<keyword evidence="10" id="KW-0443">Lipid metabolism</keyword>
<evidence type="ECO:0000256" key="8">
    <source>
        <dbReference type="ARBA" id="ARBA00022692"/>
    </source>
</evidence>